<accession>A0ABD7LI89</accession>
<evidence type="ECO:0000313" key="2">
    <source>
        <dbReference type="Proteomes" id="UP000196218"/>
    </source>
</evidence>
<gene>
    <name evidence="1" type="ORF">UA18_01344</name>
</gene>
<name>A0ABD7LI89_9BURK</name>
<comment type="caution">
    <text evidence="1">The sequence shown here is derived from an EMBL/GenBank/DDBJ whole genome shotgun (WGS) entry which is preliminary data.</text>
</comment>
<dbReference type="Proteomes" id="UP000196218">
    <property type="component" value="Unassembled WGS sequence"/>
</dbReference>
<dbReference type="EMBL" id="FKJW01000003">
    <property type="protein sequence ID" value="SAK15700.1"/>
    <property type="molecule type" value="Genomic_DNA"/>
</dbReference>
<protein>
    <submittedName>
        <fullName evidence="1">Phage transcriptional regulator AlpA</fullName>
    </submittedName>
</protein>
<evidence type="ECO:0000313" key="1">
    <source>
        <dbReference type="EMBL" id="SAK15700.1"/>
    </source>
</evidence>
<dbReference type="AlphaFoldDB" id="A0ABD7LI89"/>
<organism evidence="1 2">
    <name type="scientific">Burkholderia multivorans</name>
    <dbReference type="NCBI Taxonomy" id="87883"/>
    <lineage>
        <taxon>Bacteria</taxon>
        <taxon>Pseudomonadati</taxon>
        <taxon>Pseudomonadota</taxon>
        <taxon>Betaproteobacteria</taxon>
        <taxon>Burkholderiales</taxon>
        <taxon>Burkholderiaceae</taxon>
        <taxon>Burkholderia</taxon>
        <taxon>Burkholderia cepacia complex</taxon>
    </lineage>
</organism>
<sequence>MHKHVATLPLVGISRWNQIAPFVGVSRETWRKRYLEGRAPRPIQLTQRCTVWRNEEVHRWLADPLGYRLEAA</sequence>
<proteinExistence type="predicted"/>
<reference evidence="1 2" key="1">
    <citation type="submission" date="2016-04" db="EMBL/GenBank/DDBJ databases">
        <authorList>
            <person name="Peeters C."/>
        </authorList>
    </citation>
    <scope>NUCLEOTIDE SEQUENCE [LARGE SCALE GENOMIC DNA]</scope>
    <source>
        <strain evidence="1">LMG 29311</strain>
    </source>
</reference>